<proteinExistence type="predicted"/>
<comment type="subcellular location">
    <subcellularLocation>
        <location evidence="1">Membrane</location>
        <topology evidence="1">Multi-pass membrane protein</topology>
    </subcellularLocation>
</comment>
<evidence type="ECO:0000259" key="13">
    <source>
        <dbReference type="PROSITE" id="PS50112"/>
    </source>
</evidence>
<sequence>MPAMRGLLAPQNTFLDTIATRFDGTHSNFVLGNAQVAGLFPVVYCSDGFCDLTGFSRAEVMQRGCACSFLYGPDTSELVRQQIRKALDEHKEFKAELILYRKSGLPFWCLLDVIPIKNEKGEVALFLVSHKDISDTKNRGGPDNWKETGTGLYACSSPWAAGQLLRWPCMTICSLVGSPGVQLGLRNMLRSVLRAKEALANPLSLAKPAETGPLLSLRSLWLLCSDHLTEAAQLMGRMSLALGGPLSPAMENMGKWGPGCFADIHINSCTLSSGVISFYFGLVLAHIRGVSKSFFTSSSPSCFSREATPQLASLPGFCLAVGGVDTEFLPPIPLQELPMPHGQDREDRPLWNLPLILLLLTPCCPLSLPGTGFNSGPAEERLTSLAHSRESLQHTSSHRRASPHLVSQADPCLHVCSGASVCAQVPACLWPLSVLTCVLVFASPTWVSECKHLCALVSLPSALRLFLCEWLWLCTCECAHTCVSSSSQLQSTSVALMVRMHASTVCLRMRTWGWVVCVVVGGVRGKQPLGAGLVTEQAQGPSGQQQGSDSAYILPFLAKERGGNGSSPWTRKKRLQLWDGRQNNADPKGLTVGLALRCFSSHKRHKTPGRGTGVVPVLHGRSRRLGEVHELAGKGDLIGCELPRREQVVKANADVKGLTYCVLQCLQLTGLHESLALYPEFAPRFSRGLRGELSYNLGAGGGPAERAKGEAELKVVPRPRSPKSGPGNELLGAVVCLEDRHRGQRPEGESVGQRAQGLLAVWVEFGNWGKAGSGRGWHQAPPGQCGLC</sequence>
<dbReference type="InterPro" id="IPR050818">
    <property type="entry name" value="KCNH_animal-type"/>
</dbReference>
<dbReference type="GO" id="GO:0034702">
    <property type="term" value="C:monoatomic ion channel complex"/>
    <property type="evidence" value="ECO:0007669"/>
    <property type="project" value="UniProtKB-KW"/>
</dbReference>
<dbReference type="GO" id="GO:0005249">
    <property type="term" value="F:voltage-gated potassium channel activity"/>
    <property type="evidence" value="ECO:0007669"/>
    <property type="project" value="TreeGrafter"/>
</dbReference>
<dbReference type="InterPro" id="IPR035965">
    <property type="entry name" value="PAS-like_dom_sf"/>
</dbReference>
<dbReference type="PROSITE" id="PS50112">
    <property type="entry name" value="PAS"/>
    <property type="match status" value="1"/>
</dbReference>
<keyword evidence="7" id="KW-0630">Potassium</keyword>
<keyword evidence="9" id="KW-0406">Ion transport</keyword>
<protein>
    <submittedName>
        <fullName evidence="15">Potassium voltage-gated channel</fullName>
    </submittedName>
</protein>
<keyword evidence="4" id="KW-0812">Transmembrane</keyword>
<evidence type="ECO:0000256" key="10">
    <source>
        <dbReference type="ARBA" id="ARBA00023136"/>
    </source>
</evidence>
<evidence type="ECO:0000256" key="4">
    <source>
        <dbReference type="ARBA" id="ARBA00022692"/>
    </source>
</evidence>
<dbReference type="FunFam" id="3.30.450.20:FF:000001">
    <property type="entry name" value="Potassium voltage-gated channel subfamily H member 7"/>
    <property type="match status" value="1"/>
</dbReference>
<evidence type="ECO:0000259" key="14">
    <source>
        <dbReference type="PROSITE" id="PS50113"/>
    </source>
</evidence>
<dbReference type="InterPro" id="IPR000700">
    <property type="entry name" value="PAS-assoc_C"/>
</dbReference>
<keyword evidence="10" id="KW-0472">Membrane</keyword>
<feature type="domain" description="PAS" evidence="13">
    <location>
        <begin position="42"/>
        <end position="90"/>
    </location>
</feature>
<evidence type="ECO:0000256" key="5">
    <source>
        <dbReference type="ARBA" id="ARBA00022826"/>
    </source>
</evidence>
<keyword evidence="3" id="KW-0633">Potassium transport</keyword>
<keyword evidence="11" id="KW-0407">Ion channel</keyword>
<dbReference type="Gene3D" id="3.30.450.20">
    <property type="entry name" value="PAS domain"/>
    <property type="match status" value="1"/>
</dbReference>
<keyword evidence="16" id="KW-1185">Reference proteome</keyword>
<gene>
    <name evidence="15" type="ORF">LYPA_23C014551</name>
</gene>
<dbReference type="InterPro" id="IPR014710">
    <property type="entry name" value="RmlC-like_jellyroll"/>
</dbReference>
<feature type="domain" description="PAC" evidence="14">
    <location>
        <begin position="93"/>
        <end position="145"/>
    </location>
</feature>
<dbReference type="GO" id="GO:0005886">
    <property type="term" value="C:plasma membrane"/>
    <property type="evidence" value="ECO:0007669"/>
    <property type="project" value="TreeGrafter"/>
</dbReference>
<evidence type="ECO:0000256" key="12">
    <source>
        <dbReference type="ARBA" id="ARBA00034430"/>
    </source>
</evidence>
<dbReference type="InterPro" id="IPR001610">
    <property type="entry name" value="PAC"/>
</dbReference>
<dbReference type="Pfam" id="PF13426">
    <property type="entry name" value="PAS_9"/>
    <property type="match status" value="1"/>
</dbReference>
<keyword evidence="5" id="KW-0631">Potassium channel</keyword>
<keyword evidence="8" id="KW-1133">Transmembrane helix</keyword>
<dbReference type="Proteomes" id="UP000386466">
    <property type="component" value="Unassembled WGS sequence"/>
</dbReference>
<accession>A0A485PNC2</accession>
<organism evidence="15 16">
    <name type="scientific">Lynx pardinus</name>
    <name type="common">Iberian lynx</name>
    <name type="synonym">Felis pardina</name>
    <dbReference type="NCBI Taxonomy" id="191816"/>
    <lineage>
        <taxon>Eukaryota</taxon>
        <taxon>Metazoa</taxon>
        <taxon>Chordata</taxon>
        <taxon>Craniata</taxon>
        <taxon>Vertebrata</taxon>
        <taxon>Euteleostomi</taxon>
        <taxon>Mammalia</taxon>
        <taxon>Eutheria</taxon>
        <taxon>Laurasiatheria</taxon>
        <taxon>Carnivora</taxon>
        <taxon>Feliformia</taxon>
        <taxon>Felidae</taxon>
        <taxon>Felinae</taxon>
        <taxon>Lynx</taxon>
    </lineage>
</organism>
<comment type="catalytic activity">
    <reaction evidence="12">
        <text>K(+)(in) = K(+)(out)</text>
        <dbReference type="Rhea" id="RHEA:29463"/>
        <dbReference type="ChEBI" id="CHEBI:29103"/>
    </reaction>
</comment>
<dbReference type="GO" id="GO:0042391">
    <property type="term" value="P:regulation of membrane potential"/>
    <property type="evidence" value="ECO:0007669"/>
    <property type="project" value="TreeGrafter"/>
</dbReference>
<dbReference type="PROSITE" id="PS50113">
    <property type="entry name" value="PAC"/>
    <property type="match status" value="1"/>
</dbReference>
<keyword evidence="6" id="KW-0851">Voltage-gated channel</keyword>
<keyword evidence="2" id="KW-0813">Transport</keyword>
<evidence type="ECO:0000313" key="16">
    <source>
        <dbReference type="Proteomes" id="UP000386466"/>
    </source>
</evidence>
<evidence type="ECO:0000256" key="3">
    <source>
        <dbReference type="ARBA" id="ARBA00022538"/>
    </source>
</evidence>
<dbReference type="InterPro" id="IPR000014">
    <property type="entry name" value="PAS"/>
</dbReference>
<reference evidence="15 16" key="1">
    <citation type="submission" date="2019-01" db="EMBL/GenBank/DDBJ databases">
        <authorList>
            <person name="Alioto T."/>
            <person name="Alioto T."/>
        </authorList>
    </citation>
    <scope>NUCLEOTIDE SEQUENCE [LARGE SCALE GENOMIC DNA]</scope>
</reference>
<dbReference type="SMART" id="SM00086">
    <property type="entry name" value="PAC"/>
    <property type="match status" value="1"/>
</dbReference>
<dbReference type="EMBL" id="CAAGRJ010041205">
    <property type="protein sequence ID" value="VFV47755.1"/>
    <property type="molecule type" value="Genomic_DNA"/>
</dbReference>
<evidence type="ECO:0000256" key="7">
    <source>
        <dbReference type="ARBA" id="ARBA00022958"/>
    </source>
</evidence>
<dbReference type="PANTHER" id="PTHR10217">
    <property type="entry name" value="VOLTAGE AND LIGAND GATED POTASSIUM CHANNEL"/>
    <property type="match status" value="1"/>
</dbReference>
<name>A0A485PNC2_LYNPA</name>
<evidence type="ECO:0000313" key="15">
    <source>
        <dbReference type="EMBL" id="VFV47755.1"/>
    </source>
</evidence>
<dbReference type="AlphaFoldDB" id="A0A485PNC2"/>
<evidence type="ECO:0000256" key="1">
    <source>
        <dbReference type="ARBA" id="ARBA00004141"/>
    </source>
</evidence>
<evidence type="ECO:0000256" key="2">
    <source>
        <dbReference type="ARBA" id="ARBA00022448"/>
    </source>
</evidence>
<dbReference type="Gene3D" id="2.60.120.10">
    <property type="entry name" value="Jelly Rolls"/>
    <property type="match status" value="1"/>
</dbReference>
<dbReference type="CDD" id="cd00130">
    <property type="entry name" value="PAS"/>
    <property type="match status" value="1"/>
</dbReference>
<evidence type="ECO:0000256" key="8">
    <source>
        <dbReference type="ARBA" id="ARBA00022989"/>
    </source>
</evidence>
<evidence type="ECO:0000256" key="11">
    <source>
        <dbReference type="ARBA" id="ARBA00023303"/>
    </source>
</evidence>
<dbReference type="PANTHER" id="PTHR10217:SF481">
    <property type="entry name" value="POTASSIUM VOLTAGE-GATED CHANNEL SUBFAMILY H MEMBER 3"/>
    <property type="match status" value="1"/>
</dbReference>
<evidence type="ECO:0000256" key="6">
    <source>
        <dbReference type="ARBA" id="ARBA00022882"/>
    </source>
</evidence>
<dbReference type="NCBIfam" id="TIGR00229">
    <property type="entry name" value="sensory_box"/>
    <property type="match status" value="1"/>
</dbReference>
<evidence type="ECO:0000256" key="9">
    <source>
        <dbReference type="ARBA" id="ARBA00023065"/>
    </source>
</evidence>
<dbReference type="SUPFAM" id="SSF55785">
    <property type="entry name" value="PYP-like sensor domain (PAS domain)"/>
    <property type="match status" value="1"/>
</dbReference>